<accession>A0A8H4MCT5</accession>
<feature type="transmembrane region" description="Helical" evidence="2">
    <location>
        <begin position="732"/>
        <end position="750"/>
    </location>
</feature>
<feature type="region of interest" description="Disordered" evidence="1">
    <location>
        <begin position="587"/>
        <end position="609"/>
    </location>
</feature>
<dbReference type="InterPro" id="IPR002575">
    <property type="entry name" value="Aminoglycoside_PTrfase"/>
</dbReference>
<evidence type="ECO:0000256" key="1">
    <source>
        <dbReference type="SAM" id="MobiDB-lite"/>
    </source>
</evidence>
<dbReference type="EMBL" id="JAAAPX010000020">
    <property type="protein sequence ID" value="KAF4241539.1"/>
    <property type="molecule type" value="Genomic_DNA"/>
</dbReference>
<evidence type="ECO:0000313" key="4">
    <source>
        <dbReference type="EMBL" id="KAF4241539.1"/>
    </source>
</evidence>
<organism evidence="4 5">
    <name type="scientific">Aspergillus fumigatiaffinis</name>
    <dbReference type="NCBI Taxonomy" id="340414"/>
    <lineage>
        <taxon>Eukaryota</taxon>
        <taxon>Fungi</taxon>
        <taxon>Dikarya</taxon>
        <taxon>Ascomycota</taxon>
        <taxon>Pezizomycotina</taxon>
        <taxon>Eurotiomycetes</taxon>
        <taxon>Eurotiomycetidae</taxon>
        <taxon>Eurotiales</taxon>
        <taxon>Aspergillaceae</taxon>
        <taxon>Aspergillus</taxon>
        <taxon>Aspergillus subgen. Fumigati</taxon>
    </lineage>
</organism>
<dbReference type="InterPro" id="IPR011009">
    <property type="entry name" value="Kinase-like_dom_sf"/>
</dbReference>
<feature type="transmembrane region" description="Helical" evidence="2">
    <location>
        <begin position="797"/>
        <end position="820"/>
    </location>
</feature>
<dbReference type="PANTHER" id="PTHR35408:SF2">
    <property type="entry name" value="GLYCOSYLTRANSFERASE 2-LIKE DOMAIN-CONTAINING PROTEIN"/>
    <property type="match status" value="1"/>
</dbReference>
<keyword evidence="2" id="KW-1133">Transmembrane helix</keyword>
<reference evidence="4" key="1">
    <citation type="journal article" date="2020" name="bioRxiv">
        <title>Genomic and phenotypic heterogeneity of clinical isolates of the human pathogens Aspergillus fumigatus, Aspergillus lentulus and Aspergillus fumigatiaffinis.</title>
        <authorList>
            <person name="dos Santos R.A.C."/>
            <person name="Steenwyk J.L."/>
            <person name="Rivero-Menendez O."/>
            <person name="Mead M.E."/>
            <person name="Silva L.P."/>
            <person name="Bastos R.W."/>
            <person name="Alastruey-Izquierdo A."/>
            <person name="Goldman G.H."/>
            <person name="Rokas A."/>
        </authorList>
    </citation>
    <scope>NUCLEOTIDE SEQUENCE</scope>
    <source>
        <strain evidence="4">CNM-CM6805</strain>
    </source>
</reference>
<evidence type="ECO:0000259" key="3">
    <source>
        <dbReference type="Pfam" id="PF01636"/>
    </source>
</evidence>
<dbReference type="PANTHER" id="PTHR35408">
    <property type="entry name" value="CHROMOSOME 15, WHOLE GENOME SHOTGUN SEQUENCE"/>
    <property type="match status" value="1"/>
</dbReference>
<dbReference type="Gene3D" id="3.30.200.20">
    <property type="entry name" value="Phosphorylase Kinase, domain 1"/>
    <property type="match status" value="1"/>
</dbReference>
<evidence type="ECO:0000313" key="5">
    <source>
        <dbReference type="Proteomes" id="UP000653565"/>
    </source>
</evidence>
<dbReference type="Gene3D" id="3.90.1200.10">
    <property type="match status" value="1"/>
</dbReference>
<evidence type="ECO:0000256" key="2">
    <source>
        <dbReference type="SAM" id="Phobius"/>
    </source>
</evidence>
<dbReference type="SUPFAM" id="SSF56112">
    <property type="entry name" value="Protein kinase-like (PK-like)"/>
    <property type="match status" value="1"/>
</dbReference>
<feature type="region of interest" description="Disordered" evidence="1">
    <location>
        <begin position="529"/>
        <end position="562"/>
    </location>
</feature>
<protein>
    <recommendedName>
        <fullName evidence="3">Aminoglycoside phosphotransferase domain-containing protein</fullName>
    </recommendedName>
</protein>
<sequence length="854" mass="96017">MRAFTACQMDFDPLAQQQSDRIFQVWIQNLVRHSPEELAGKLAARHCPSTPATASRFSNGAFNICYRVTFKDGLRVLVRFTALGRVIARREKVEDEVAIMEYVAKHTEIPVPKVLGSGNCVVVQKRPLTFNINQLARFSNVPFHVFKRRCFGNAAEYFEELAHHHLHHFEFQRNDAVADKADCRKKYIARCLFRKLSREISKEHCNGPFRLHYDDLRPDNVLVDPNLVVTGVVDWEFTYAAPVEFTYAAPWWLLLEHPEDWEPDLDQFLVRFMPRSCTFLDVLKDCEARRIKRGSLSESQRLSMPMEKSFETGVFWICLASRHSSMFDEIYWKYIDQMFFGPFTTIEDRIRLLSAEEQDHLEIVVREKIKQCPINPDQRWTPGRLLDFCDLVGVQPALPDYMNQYTELHRRQPVAERAVSWESGATGRVSAVTVSGTADTIYASTSDAEVFSTMTITPSWVGATQTVLITRTATGVSTSQTSSVEPVDPSLQSTGLSTGAKAGIGVAIPLAVICIASILLWYIRRKKRNGGDGEGRGGTQLPTTVSPTSPVVNNLPFEKDGNAVSELDGQQKSEIDAKTKTPIFELDANLTSPEKDSGEQKQVEEMSGSANMSGFDIPVEFRLRPTKKCHLNQALRLASFALPPEQHAGDVQGDHPAYIFTCIPPLFSAFINASNNPDYAIGSGILLGLFDSDIDHLYLPSWGIWCSLVVVFNGFSSIAFSMIRHQLKEETFWRALLDAIKWLPFLIIYFRGISLNCAKAILCHAFSINLEWASTAKEMGPTGFYTGMDKMVRRFKWMWAICVVLSGVMIYFTVGAPWGWPIKPGPYSTANVAIAPLAIQICSSSFLPFFLGLN</sequence>
<keyword evidence="2" id="KW-0812">Transmembrane</keyword>
<dbReference type="Pfam" id="PF01636">
    <property type="entry name" value="APH"/>
    <property type="match status" value="1"/>
</dbReference>
<reference evidence="4" key="2">
    <citation type="submission" date="2020-04" db="EMBL/GenBank/DDBJ databases">
        <authorList>
            <person name="Santos R.A.C."/>
            <person name="Steenwyk J.L."/>
            <person name="Rivero-Menendez O."/>
            <person name="Mead M.E."/>
            <person name="Silva L.P."/>
            <person name="Bastos R.W."/>
            <person name="Alastruey-Izquierdo A."/>
            <person name="Goldman G.H."/>
            <person name="Rokas A."/>
        </authorList>
    </citation>
    <scope>NUCLEOTIDE SEQUENCE</scope>
    <source>
        <strain evidence="4">CNM-CM6805</strain>
    </source>
</reference>
<dbReference type="AlphaFoldDB" id="A0A8H4MCT5"/>
<feature type="transmembrane region" description="Helical" evidence="2">
    <location>
        <begin position="832"/>
        <end position="853"/>
    </location>
</feature>
<comment type="caution">
    <text evidence="4">The sequence shown here is derived from an EMBL/GenBank/DDBJ whole genome shotgun (WGS) entry which is preliminary data.</text>
</comment>
<feature type="domain" description="Aminoglycoside phosphotransferase" evidence="3">
    <location>
        <begin position="54"/>
        <end position="245"/>
    </location>
</feature>
<proteinExistence type="predicted"/>
<feature type="compositionally biased region" description="Basic and acidic residues" evidence="1">
    <location>
        <begin position="593"/>
        <end position="604"/>
    </location>
</feature>
<dbReference type="Proteomes" id="UP000653565">
    <property type="component" value="Unassembled WGS sequence"/>
</dbReference>
<keyword evidence="2" id="KW-0472">Membrane</keyword>
<name>A0A8H4MCT5_9EURO</name>
<feature type="transmembrane region" description="Helical" evidence="2">
    <location>
        <begin position="702"/>
        <end position="720"/>
    </location>
</feature>
<gene>
    <name evidence="4" type="ORF">CNMCM6805_003813</name>
</gene>
<feature type="transmembrane region" description="Helical" evidence="2">
    <location>
        <begin position="502"/>
        <end position="523"/>
    </location>
</feature>
<keyword evidence="5" id="KW-1185">Reference proteome</keyword>
<feature type="compositionally biased region" description="Polar residues" evidence="1">
    <location>
        <begin position="540"/>
        <end position="552"/>
    </location>
</feature>